<evidence type="ECO:0000313" key="2">
    <source>
        <dbReference type="Proteomes" id="UP000001203"/>
    </source>
</evidence>
<gene>
    <name evidence="1" type="ordered locus">cce_3847</name>
</gene>
<dbReference type="EMBL" id="CP000806">
    <property type="protein sequence ID" value="ACB53195.1"/>
    <property type="molecule type" value="Genomic_DNA"/>
</dbReference>
<dbReference type="KEGG" id="cyt:cce_3847"/>
<dbReference type="Proteomes" id="UP000001203">
    <property type="component" value="Chromosome circular"/>
</dbReference>
<dbReference type="STRING" id="43989.cce_3847"/>
<protein>
    <submittedName>
        <fullName evidence="1">Uncharacterized protein</fullName>
    </submittedName>
</protein>
<name>B1WP16_CROS5</name>
<dbReference type="AlphaFoldDB" id="B1WP16"/>
<evidence type="ECO:0000313" key="1">
    <source>
        <dbReference type="EMBL" id="ACB53195.1"/>
    </source>
</evidence>
<keyword evidence="2" id="KW-1185">Reference proteome</keyword>
<reference evidence="1 2" key="1">
    <citation type="journal article" date="2008" name="Proc. Natl. Acad. Sci. U.S.A.">
        <title>The genome of Cyanothece 51142, a unicellular diazotrophic cyanobacterium important in the marine nitrogen cycle.</title>
        <authorList>
            <person name="Welsh E.A."/>
            <person name="Liberton M."/>
            <person name="Stoeckel J."/>
            <person name="Loh T."/>
            <person name="Elvitigala T."/>
            <person name="Wang C."/>
            <person name="Wollam A."/>
            <person name="Fulton R.S."/>
            <person name="Clifton S.W."/>
            <person name="Jacobs J.M."/>
            <person name="Aurora R."/>
            <person name="Ghosh B.K."/>
            <person name="Sherman L.A."/>
            <person name="Smith R.D."/>
            <person name="Wilson R.K."/>
            <person name="Pakrasi H.B."/>
        </authorList>
    </citation>
    <scope>NUCLEOTIDE SEQUENCE [LARGE SCALE GENOMIC DNA]</scope>
    <source>
        <strain evidence="2">ATCC 51142 / BH68</strain>
    </source>
</reference>
<accession>B1WP16</accession>
<sequence length="46" mass="5360">MPTLLFIAEWFESLCLPLKQSLTTPRDCFGGIRMINEVITESFPWQ</sequence>
<organism evidence="1 2">
    <name type="scientific">Crocosphaera subtropica (strain ATCC 51142 / BH68)</name>
    <name type="common">Cyanothece sp. (strain ATCC 51142)</name>
    <dbReference type="NCBI Taxonomy" id="43989"/>
    <lineage>
        <taxon>Bacteria</taxon>
        <taxon>Bacillati</taxon>
        <taxon>Cyanobacteriota</taxon>
        <taxon>Cyanophyceae</taxon>
        <taxon>Oscillatoriophycideae</taxon>
        <taxon>Chroococcales</taxon>
        <taxon>Aphanothecaceae</taxon>
        <taxon>Crocosphaera</taxon>
        <taxon>Crocosphaera subtropica</taxon>
    </lineage>
</organism>
<proteinExistence type="predicted"/>
<dbReference type="HOGENOM" id="CLU_3182715_0_0_3"/>